<name>A0A6P8WG12_DROAB</name>
<comment type="subcellular location">
    <subcellularLocation>
        <location evidence="1">Endoplasmic reticulum membrane</location>
        <topology evidence="1">Single-pass membrane protein</topology>
    </subcellularLocation>
</comment>
<evidence type="ECO:0000256" key="1">
    <source>
        <dbReference type="ARBA" id="ARBA00004389"/>
    </source>
</evidence>
<evidence type="ECO:0000256" key="2">
    <source>
        <dbReference type="ARBA" id="ARBA00009731"/>
    </source>
</evidence>
<gene>
    <name evidence="10" type="primary">LOC117567011</name>
</gene>
<keyword evidence="6 8" id="KW-1133">Transmembrane helix</keyword>
<dbReference type="InterPro" id="IPR013969">
    <property type="entry name" value="Oligosacch_biosynth_Alg14"/>
</dbReference>
<dbReference type="Gene3D" id="3.40.50.2000">
    <property type="entry name" value="Glycogen Phosphorylase B"/>
    <property type="match status" value="1"/>
</dbReference>
<dbReference type="GeneID" id="117567011"/>
<evidence type="ECO:0000313" key="10">
    <source>
        <dbReference type="RefSeq" id="XP_034102591.1"/>
    </source>
</evidence>
<keyword evidence="4 8" id="KW-0812">Transmembrane</keyword>
<evidence type="ECO:0000256" key="8">
    <source>
        <dbReference type="SAM" id="Phobius"/>
    </source>
</evidence>
<evidence type="ECO:0000256" key="4">
    <source>
        <dbReference type="ARBA" id="ARBA00022692"/>
    </source>
</evidence>
<keyword evidence="9" id="KW-1185">Reference proteome</keyword>
<feature type="transmembrane region" description="Helical" evidence="8">
    <location>
        <begin position="106"/>
        <end position="126"/>
    </location>
</feature>
<dbReference type="RefSeq" id="XP_034102591.1">
    <property type="nucleotide sequence ID" value="XM_034246700.2"/>
</dbReference>
<evidence type="ECO:0000256" key="3">
    <source>
        <dbReference type="ARBA" id="ARBA00017467"/>
    </source>
</evidence>
<proteinExistence type="inferred from homology"/>
<dbReference type="PANTHER" id="PTHR12154:SF4">
    <property type="entry name" value="UDP-N-ACETYLGLUCOSAMINE TRANSFERASE SUBUNIT ALG14 HOMOLOG"/>
    <property type="match status" value="1"/>
</dbReference>
<reference evidence="10" key="1">
    <citation type="submission" date="2025-08" db="UniProtKB">
        <authorList>
            <consortium name="RefSeq"/>
        </authorList>
    </citation>
    <scope>IDENTIFICATION</scope>
    <source>
        <strain evidence="10">15112-1751.03</strain>
        <tissue evidence="10">Whole Adult</tissue>
    </source>
</reference>
<accession>A0A6P8WG12</accession>
<dbReference type="Proteomes" id="UP000515160">
    <property type="component" value="Chromosome X"/>
</dbReference>
<evidence type="ECO:0000313" key="9">
    <source>
        <dbReference type="Proteomes" id="UP000515160"/>
    </source>
</evidence>
<keyword evidence="5" id="KW-0256">Endoplasmic reticulum</keyword>
<dbReference type="PANTHER" id="PTHR12154">
    <property type="entry name" value="GLYCOSYL TRANSFERASE-RELATED"/>
    <property type="match status" value="1"/>
</dbReference>
<sequence>MSRNTKDFKCSSTAQKINSVSCKQNMSRNTKDYPTYVILGSGGHTAEMRQIAMALLEPSNCTNYQPMRYIVADSDDTSQSKLSSDLPSIRDSDFIRVPRSRSVGQSWLSTIFSTLWALLWSCWLIWRDQPKLVLCNGPGTCVPFCYAAYMWRLLGRLPANSKIVFLESFCRVDTLSLSGRLLLPLADMFIVQWPGLAECYRHKNNVKYFGRLF</sequence>
<evidence type="ECO:0000256" key="5">
    <source>
        <dbReference type="ARBA" id="ARBA00022824"/>
    </source>
</evidence>
<protein>
    <recommendedName>
        <fullName evidence="3">UDP-N-acetylglucosamine transferase subunit ALG14</fullName>
    </recommendedName>
</protein>
<dbReference type="GO" id="GO:0006488">
    <property type="term" value="P:dolichol-linked oligosaccharide biosynthetic process"/>
    <property type="evidence" value="ECO:0007669"/>
    <property type="project" value="InterPro"/>
</dbReference>
<dbReference type="GO" id="GO:0004577">
    <property type="term" value="F:N-acetylglucosaminyldiphosphodolichol N-acetylglucosaminyltransferase activity"/>
    <property type="evidence" value="ECO:0007669"/>
    <property type="project" value="TreeGrafter"/>
</dbReference>
<evidence type="ECO:0000256" key="7">
    <source>
        <dbReference type="ARBA" id="ARBA00023136"/>
    </source>
</evidence>
<dbReference type="GO" id="GO:0043541">
    <property type="term" value="C:UDP-N-acetylglucosamine transferase complex"/>
    <property type="evidence" value="ECO:0007669"/>
    <property type="project" value="TreeGrafter"/>
</dbReference>
<comment type="similarity">
    <text evidence="2">Belongs to the ALG14 family.</text>
</comment>
<evidence type="ECO:0000256" key="6">
    <source>
        <dbReference type="ARBA" id="ARBA00022989"/>
    </source>
</evidence>
<dbReference type="CTD" id="199857"/>
<dbReference type="AlphaFoldDB" id="A0A6P8WG12"/>
<dbReference type="OrthoDB" id="17098at2759"/>
<dbReference type="Pfam" id="PF08660">
    <property type="entry name" value="Alg14"/>
    <property type="match status" value="1"/>
</dbReference>
<organism evidence="9 10">
    <name type="scientific">Drosophila albomicans</name>
    <name type="common">Fruit fly</name>
    <dbReference type="NCBI Taxonomy" id="7291"/>
    <lineage>
        <taxon>Eukaryota</taxon>
        <taxon>Metazoa</taxon>
        <taxon>Ecdysozoa</taxon>
        <taxon>Arthropoda</taxon>
        <taxon>Hexapoda</taxon>
        <taxon>Insecta</taxon>
        <taxon>Pterygota</taxon>
        <taxon>Neoptera</taxon>
        <taxon>Endopterygota</taxon>
        <taxon>Diptera</taxon>
        <taxon>Brachycera</taxon>
        <taxon>Muscomorpha</taxon>
        <taxon>Ephydroidea</taxon>
        <taxon>Drosophilidae</taxon>
        <taxon>Drosophila</taxon>
    </lineage>
</organism>
<keyword evidence="7 8" id="KW-0472">Membrane</keyword>